<evidence type="ECO:0000256" key="2">
    <source>
        <dbReference type="ARBA" id="ARBA00006275"/>
    </source>
</evidence>
<comment type="similarity">
    <text evidence="2">Belongs to the SusD family.</text>
</comment>
<dbReference type="AlphaFoldDB" id="A0A1S1YTS6"/>
<evidence type="ECO:0000256" key="4">
    <source>
        <dbReference type="ARBA" id="ARBA00023136"/>
    </source>
</evidence>
<dbReference type="OrthoDB" id="9792139at2"/>
<sequence>MNYKYITKLGLLLGLTSLLIGCNDFLEENNPNAKPKEDYFSSLTESDKVLTSTYSALLNHYNYNIVEEAWRSDLAYPSNAVGRPALSANGEQWYFKTYTNSQKEINSKWAALYTGIFRANQLIEGLEGPLKAESENEIWLAQMAQARMLRGIFHYWAYQTFNNGRVIIRDKVPEELEDFNIPVSSKEEVRAFILKDFEYAYEHLPASWGSASANELAAGRVNKGVATMFLANLYFLESPAAVDGDAIDPDYTKALEYYKELENNYGLSLEGEKELVFTRAGEFNKESIFEIVYDDNLRPELDRFDESSPSNRFARYTAPGTKGGQRAITPNGWLAYKYKTDPVDRKDPRNIVKVTDVKTGLEVDTLRFVSIRTSAAIALVNDIHTPYYRAEMTPLEVTFGKYEFAYFKQFSNHDIVTSEVNLPKGVWYSGKNVTIHRLSEVYLNMAEIYLRLGDLTTGLKYINDVRAKWGLVLIGPSSTGDHSDRTYDEKMYTIEQALEHIMYTEKPLELSVEGHQIRWTDLRRWGIIKENFENISKQIYHTQRFRFIHPETGNIVNRNRAEIFEGTDQNGNSIDIIDCIDASLNYIPELHDYYPLPLEEIISNPNLGQ</sequence>
<evidence type="ECO:0008006" key="10">
    <source>
        <dbReference type="Google" id="ProtNLM"/>
    </source>
</evidence>
<evidence type="ECO:0000313" key="9">
    <source>
        <dbReference type="Proteomes" id="UP000179797"/>
    </source>
</evidence>
<dbReference type="Gene3D" id="1.25.40.390">
    <property type="match status" value="1"/>
</dbReference>
<name>A0A1S1YTS6_FLAPC</name>
<keyword evidence="5" id="KW-0998">Cell outer membrane</keyword>
<keyword evidence="9" id="KW-1185">Reference proteome</keyword>
<dbReference type="SUPFAM" id="SSF48452">
    <property type="entry name" value="TPR-like"/>
    <property type="match status" value="1"/>
</dbReference>
<evidence type="ECO:0000256" key="3">
    <source>
        <dbReference type="ARBA" id="ARBA00022729"/>
    </source>
</evidence>
<dbReference type="Pfam" id="PF14322">
    <property type="entry name" value="SusD-like_3"/>
    <property type="match status" value="1"/>
</dbReference>
<gene>
    <name evidence="8" type="ORF">NH26_22865</name>
</gene>
<organism evidence="8 9">
    <name type="scientific">Flammeovirga pacifica</name>
    <dbReference type="NCBI Taxonomy" id="915059"/>
    <lineage>
        <taxon>Bacteria</taxon>
        <taxon>Pseudomonadati</taxon>
        <taxon>Bacteroidota</taxon>
        <taxon>Cytophagia</taxon>
        <taxon>Cytophagales</taxon>
        <taxon>Flammeovirgaceae</taxon>
        <taxon>Flammeovirga</taxon>
    </lineage>
</organism>
<dbReference type="InterPro" id="IPR011990">
    <property type="entry name" value="TPR-like_helical_dom_sf"/>
</dbReference>
<evidence type="ECO:0000256" key="5">
    <source>
        <dbReference type="ARBA" id="ARBA00023237"/>
    </source>
</evidence>
<protein>
    <recommendedName>
        <fullName evidence="10">RagB/SusD family nutrient uptake outer membrane protein</fullName>
    </recommendedName>
</protein>
<dbReference type="InterPro" id="IPR033985">
    <property type="entry name" value="SusD-like_N"/>
</dbReference>
<feature type="domain" description="RagB/SusD" evidence="6">
    <location>
        <begin position="285"/>
        <end position="609"/>
    </location>
</feature>
<dbReference type="GO" id="GO:0009279">
    <property type="term" value="C:cell outer membrane"/>
    <property type="evidence" value="ECO:0007669"/>
    <property type="project" value="UniProtKB-SubCell"/>
</dbReference>
<comment type="caution">
    <text evidence="8">The sequence shown here is derived from an EMBL/GenBank/DDBJ whole genome shotgun (WGS) entry which is preliminary data.</text>
</comment>
<keyword evidence="3" id="KW-0732">Signal</keyword>
<dbReference type="PROSITE" id="PS51257">
    <property type="entry name" value="PROKAR_LIPOPROTEIN"/>
    <property type="match status" value="1"/>
</dbReference>
<dbReference type="STRING" id="915059.NH26_22865"/>
<reference evidence="8 9" key="1">
    <citation type="journal article" date="2012" name="Int. J. Syst. Evol. Microbiol.">
        <title>Flammeovirga pacifica sp. nov., isolated from deep-sea sediment.</title>
        <authorList>
            <person name="Xu H."/>
            <person name="Fu Y."/>
            <person name="Yang N."/>
            <person name="Ding Z."/>
            <person name="Lai Q."/>
            <person name="Zeng R."/>
        </authorList>
    </citation>
    <scope>NUCLEOTIDE SEQUENCE [LARGE SCALE GENOMIC DNA]</scope>
    <source>
        <strain evidence="9">DSM 24597 / LMG 26175 / WPAGA1</strain>
    </source>
</reference>
<dbReference type="EMBL" id="JRYR02000002">
    <property type="protein sequence ID" value="OHX64432.1"/>
    <property type="molecule type" value="Genomic_DNA"/>
</dbReference>
<dbReference type="Proteomes" id="UP000179797">
    <property type="component" value="Unassembled WGS sequence"/>
</dbReference>
<dbReference type="Pfam" id="PF07980">
    <property type="entry name" value="SusD_RagB"/>
    <property type="match status" value="1"/>
</dbReference>
<dbReference type="RefSeq" id="WP_071397271.1">
    <property type="nucleotide sequence ID" value="NZ_JRYR02000002.1"/>
</dbReference>
<evidence type="ECO:0000313" key="8">
    <source>
        <dbReference type="EMBL" id="OHX64432.1"/>
    </source>
</evidence>
<evidence type="ECO:0000259" key="6">
    <source>
        <dbReference type="Pfam" id="PF07980"/>
    </source>
</evidence>
<feature type="domain" description="SusD-like N-terminal" evidence="7">
    <location>
        <begin position="24"/>
        <end position="210"/>
    </location>
</feature>
<dbReference type="InterPro" id="IPR012944">
    <property type="entry name" value="SusD_RagB_dom"/>
</dbReference>
<evidence type="ECO:0000256" key="1">
    <source>
        <dbReference type="ARBA" id="ARBA00004442"/>
    </source>
</evidence>
<keyword evidence="4" id="KW-0472">Membrane</keyword>
<evidence type="ECO:0000259" key="7">
    <source>
        <dbReference type="Pfam" id="PF14322"/>
    </source>
</evidence>
<comment type="subcellular location">
    <subcellularLocation>
        <location evidence="1">Cell outer membrane</location>
    </subcellularLocation>
</comment>
<proteinExistence type="inferred from homology"/>
<accession>A0A1S1YTS6</accession>